<dbReference type="GO" id="GO:0004722">
    <property type="term" value="F:protein serine/threonine phosphatase activity"/>
    <property type="evidence" value="ECO:0007669"/>
    <property type="project" value="InterPro"/>
</dbReference>
<dbReference type="InterPro" id="IPR015655">
    <property type="entry name" value="PP2C"/>
</dbReference>
<dbReference type="CDD" id="cd00143">
    <property type="entry name" value="PP2Cc"/>
    <property type="match status" value="1"/>
</dbReference>
<protein>
    <submittedName>
        <fullName evidence="2">Protein serine/threonine phosphatase PrpC, regulation of stationary phase</fullName>
    </submittedName>
</protein>
<dbReference type="SMART" id="SM00332">
    <property type="entry name" value="PP2Cc"/>
    <property type="match status" value="1"/>
</dbReference>
<reference evidence="2" key="1">
    <citation type="submission" date="2018-06" db="EMBL/GenBank/DDBJ databases">
        <authorList>
            <person name="Zhirakovskaya E."/>
        </authorList>
    </citation>
    <scope>NUCLEOTIDE SEQUENCE</scope>
</reference>
<dbReference type="EMBL" id="UOFU01000002">
    <property type="protein sequence ID" value="VAW92629.1"/>
    <property type="molecule type" value="Genomic_DNA"/>
</dbReference>
<gene>
    <name evidence="2" type="ORF">MNBD_GAMMA20-2190</name>
</gene>
<dbReference type="SMART" id="SM00331">
    <property type="entry name" value="PP2C_SIG"/>
    <property type="match status" value="1"/>
</dbReference>
<organism evidence="2">
    <name type="scientific">hydrothermal vent metagenome</name>
    <dbReference type="NCBI Taxonomy" id="652676"/>
    <lineage>
        <taxon>unclassified sequences</taxon>
        <taxon>metagenomes</taxon>
        <taxon>ecological metagenomes</taxon>
    </lineage>
</organism>
<dbReference type="Pfam" id="PF13672">
    <property type="entry name" value="PP2C_2"/>
    <property type="match status" value="1"/>
</dbReference>
<evidence type="ECO:0000259" key="1">
    <source>
        <dbReference type="PROSITE" id="PS51746"/>
    </source>
</evidence>
<dbReference type="InterPro" id="IPR001932">
    <property type="entry name" value="PPM-type_phosphatase-like_dom"/>
</dbReference>
<dbReference type="InterPro" id="IPR036457">
    <property type="entry name" value="PPM-type-like_dom_sf"/>
</dbReference>
<dbReference type="SUPFAM" id="SSF81606">
    <property type="entry name" value="PP2C-like"/>
    <property type="match status" value="1"/>
</dbReference>
<dbReference type="AlphaFoldDB" id="A0A3B1A390"/>
<dbReference type="PROSITE" id="PS51746">
    <property type="entry name" value="PPM_2"/>
    <property type="match status" value="1"/>
</dbReference>
<sequence length="239" mass="25783">MTIFTCGHDTHIGHIRPCNEDCYLIDAELRLCVLADGMGGHECGEVASQIVVEQIQSEVRSGTPMAEALVRAHHAVLAAVRDGKGRSGMGSTALAVKIDGDSFEVVWVGDSRAYLWRHGTLTQITRDHSLVQLMVDQGDISAEEAEFHPQRNFITQAIGMESLSRLEVGLVRGHLYPGQQILLCSDGLSGELSVDEIIRILSRQADEQATVDQLIQTALDNGGSDNVTVLLVSSPQGVA</sequence>
<feature type="domain" description="PPM-type phosphatase" evidence="1">
    <location>
        <begin position="5"/>
        <end position="234"/>
    </location>
</feature>
<dbReference type="Gene3D" id="3.60.40.10">
    <property type="entry name" value="PPM-type phosphatase domain"/>
    <property type="match status" value="1"/>
</dbReference>
<name>A0A3B1A390_9ZZZZ</name>
<proteinExistence type="predicted"/>
<dbReference type="PANTHER" id="PTHR47992">
    <property type="entry name" value="PROTEIN PHOSPHATASE"/>
    <property type="match status" value="1"/>
</dbReference>
<evidence type="ECO:0000313" key="2">
    <source>
        <dbReference type="EMBL" id="VAW92629.1"/>
    </source>
</evidence>
<accession>A0A3B1A390</accession>